<organism evidence="8 9">
    <name type="scientific">Aquatica leii</name>
    <dbReference type="NCBI Taxonomy" id="1421715"/>
    <lineage>
        <taxon>Eukaryota</taxon>
        <taxon>Metazoa</taxon>
        <taxon>Ecdysozoa</taxon>
        <taxon>Arthropoda</taxon>
        <taxon>Hexapoda</taxon>
        <taxon>Insecta</taxon>
        <taxon>Pterygota</taxon>
        <taxon>Neoptera</taxon>
        <taxon>Endopterygota</taxon>
        <taxon>Coleoptera</taxon>
        <taxon>Polyphaga</taxon>
        <taxon>Elateriformia</taxon>
        <taxon>Elateroidea</taxon>
        <taxon>Lampyridae</taxon>
        <taxon>Luciolinae</taxon>
        <taxon>Aquatica</taxon>
    </lineage>
</organism>
<feature type="binding site" evidence="3">
    <location>
        <position position="146"/>
    </location>
    <ligand>
        <name>FAD</name>
        <dbReference type="ChEBI" id="CHEBI:57692"/>
    </ligand>
</feature>
<evidence type="ECO:0000259" key="6">
    <source>
        <dbReference type="PROSITE" id="PS00623"/>
    </source>
</evidence>
<dbReference type="GO" id="GO:0016614">
    <property type="term" value="F:oxidoreductase activity, acting on CH-OH group of donors"/>
    <property type="evidence" value="ECO:0007669"/>
    <property type="project" value="InterPro"/>
</dbReference>
<feature type="active site" description="Proton donor" evidence="2">
    <location>
        <position position="547"/>
    </location>
</feature>
<dbReference type="Proteomes" id="UP001353858">
    <property type="component" value="Unassembled WGS sequence"/>
</dbReference>
<dbReference type="PIRSF" id="PIRSF000137">
    <property type="entry name" value="Alcohol_oxidase"/>
    <property type="match status" value="1"/>
</dbReference>
<dbReference type="SUPFAM" id="SSF51905">
    <property type="entry name" value="FAD/NAD(P)-binding domain"/>
    <property type="match status" value="1"/>
</dbReference>
<keyword evidence="9" id="KW-1185">Reference proteome</keyword>
<dbReference type="InterPro" id="IPR000172">
    <property type="entry name" value="GMC_OxRdtase_N"/>
</dbReference>
<dbReference type="Gene3D" id="3.50.50.60">
    <property type="entry name" value="FAD/NAD(P)-binding domain"/>
    <property type="match status" value="1"/>
</dbReference>
<evidence type="ECO:0000256" key="2">
    <source>
        <dbReference type="PIRSR" id="PIRSR000137-1"/>
    </source>
</evidence>
<dbReference type="PANTHER" id="PTHR11552:SF158">
    <property type="entry name" value="GH23626P-RELATED"/>
    <property type="match status" value="1"/>
</dbReference>
<evidence type="ECO:0000256" key="3">
    <source>
        <dbReference type="PIRSR" id="PIRSR000137-2"/>
    </source>
</evidence>
<comment type="similarity">
    <text evidence="1 4">Belongs to the GMC oxidoreductase family.</text>
</comment>
<proteinExistence type="inferred from homology"/>
<feature type="signal peptide" evidence="5">
    <location>
        <begin position="1"/>
        <end position="18"/>
    </location>
</feature>
<keyword evidence="5" id="KW-0732">Signal</keyword>
<dbReference type="PROSITE" id="PS00624">
    <property type="entry name" value="GMC_OXRED_2"/>
    <property type="match status" value="1"/>
</dbReference>
<dbReference type="AlphaFoldDB" id="A0AAN7PJB6"/>
<dbReference type="InterPro" id="IPR036188">
    <property type="entry name" value="FAD/NAD-bd_sf"/>
</dbReference>
<dbReference type="Gene3D" id="3.30.560.10">
    <property type="entry name" value="Glucose Oxidase, domain 3"/>
    <property type="match status" value="1"/>
</dbReference>
<comment type="caution">
    <text evidence="8">The sequence shown here is derived from an EMBL/GenBank/DDBJ whole genome shotgun (WGS) entry which is preliminary data.</text>
</comment>
<feature type="active site" description="Proton acceptor" evidence="2">
    <location>
        <position position="591"/>
    </location>
</feature>
<comment type="cofactor">
    <cofactor evidence="3">
        <name>FAD</name>
        <dbReference type="ChEBI" id="CHEBI:57692"/>
    </cofactor>
</comment>
<evidence type="ECO:0000256" key="5">
    <source>
        <dbReference type="SAM" id="SignalP"/>
    </source>
</evidence>
<accession>A0AAN7PJB6</accession>
<name>A0AAN7PJB6_9COLE</name>
<evidence type="ECO:0000256" key="1">
    <source>
        <dbReference type="ARBA" id="ARBA00010790"/>
    </source>
</evidence>
<keyword evidence="4" id="KW-0285">Flavoprotein</keyword>
<feature type="chain" id="PRO_5042894046" description="Glucose-methanol-choline oxidoreductase N-terminal domain-containing protein" evidence="5">
    <location>
        <begin position="19"/>
        <end position="611"/>
    </location>
</feature>
<dbReference type="PANTHER" id="PTHR11552">
    <property type="entry name" value="GLUCOSE-METHANOL-CHOLINE GMC OXIDOREDUCTASE"/>
    <property type="match status" value="1"/>
</dbReference>
<feature type="domain" description="Glucose-methanol-choline oxidoreductase N-terminal" evidence="7">
    <location>
        <begin position="313"/>
        <end position="327"/>
    </location>
</feature>
<dbReference type="SUPFAM" id="SSF54373">
    <property type="entry name" value="FAD-linked reductases, C-terminal domain"/>
    <property type="match status" value="1"/>
</dbReference>
<sequence>MSSFQALILVLVCVPSYSDNLVDYYVKLIESEIKRSETFPLPINSQNDKPFSNDYVEYGTFDHIVVGAGSAGSIVASRLSEDSARDVLVLEAGGPETNFTDIPKMAGILWFLEYNWNYYSVPQTTACLGMTNKTCAYPRGKMLGGTSGINGVAYTRGSKKDFDNWCAQGNPGWCYKDVLPFFKKSEDSKINGDPYYHGTKGYINIEYAKPNTRQQRAFIEANIELNRSFVDFNGNRQEGVGITQLTQKNGQRCSTGIFLKKASNRRNLKISTHSHVTRILINQKTKKAFGVLFAKNNKYYVARSRKDIIVSAGAIGSPQLLMLSGIGPKLHLEELKIPVIKDLAVGSNLQDHVGFGMLHVETDYPELGKDLKSNVIDYLNGFGDLTDTFSAKALAFIRTNLTEIDDFPDIEFTLLGSNSTSEYIQKVFNYDDKTFKFGWPTKNKSQIFSIFIILLHPESRGYMQLKSSDAFDYPLINNMLLSDPNFKDINTIYEGIQLALKLLDTKAFKKLGAKLYPVHLPACKEFEYLSKDYWYCHIRQVATSATHIAGTCKMGPDSLHGAVVDHKLKVHGIRNLRVADASIMPLIPGAHTNAAAMMVGEKAAHMIRTNL</sequence>
<keyword evidence="3 4" id="KW-0274">FAD</keyword>
<dbReference type="InterPro" id="IPR007867">
    <property type="entry name" value="GMC_OxRtase_C"/>
</dbReference>
<protein>
    <recommendedName>
        <fullName evidence="6 7">Glucose-methanol-choline oxidoreductase N-terminal domain-containing protein</fullName>
    </recommendedName>
</protein>
<gene>
    <name evidence="8" type="ORF">RN001_004145</name>
</gene>
<dbReference type="Pfam" id="PF05199">
    <property type="entry name" value="GMC_oxred_C"/>
    <property type="match status" value="1"/>
</dbReference>
<dbReference type="EMBL" id="JARPUR010000001">
    <property type="protein sequence ID" value="KAK4887874.1"/>
    <property type="molecule type" value="Genomic_DNA"/>
</dbReference>
<reference evidence="9" key="1">
    <citation type="submission" date="2023-01" db="EMBL/GenBank/DDBJ databases">
        <title>Key to firefly adult light organ development and bioluminescence: homeobox transcription factors regulate luciferase expression and transportation to peroxisome.</title>
        <authorList>
            <person name="Fu X."/>
        </authorList>
    </citation>
    <scope>NUCLEOTIDE SEQUENCE [LARGE SCALE GENOMIC DNA]</scope>
</reference>
<evidence type="ECO:0000313" key="9">
    <source>
        <dbReference type="Proteomes" id="UP001353858"/>
    </source>
</evidence>
<feature type="binding site" evidence="3">
    <location>
        <position position="276"/>
    </location>
    <ligand>
        <name>FAD</name>
        <dbReference type="ChEBI" id="CHEBI:57692"/>
    </ligand>
</feature>
<evidence type="ECO:0000259" key="7">
    <source>
        <dbReference type="PROSITE" id="PS00624"/>
    </source>
</evidence>
<evidence type="ECO:0000256" key="4">
    <source>
        <dbReference type="RuleBase" id="RU003968"/>
    </source>
</evidence>
<evidence type="ECO:0000313" key="8">
    <source>
        <dbReference type="EMBL" id="KAK4887874.1"/>
    </source>
</evidence>
<dbReference type="InterPro" id="IPR012132">
    <property type="entry name" value="GMC_OxRdtase"/>
</dbReference>
<feature type="domain" description="Glucose-methanol-choline oxidoreductase N-terminal" evidence="6">
    <location>
        <begin position="140"/>
        <end position="163"/>
    </location>
</feature>
<dbReference type="GO" id="GO:0050660">
    <property type="term" value="F:flavin adenine dinucleotide binding"/>
    <property type="evidence" value="ECO:0007669"/>
    <property type="project" value="InterPro"/>
</dbReference>
<dbReference type="PROSITE" id="PS00623">
    <property type="entry name" value="GMC_OXRED_1"/>
    <property type="match status" value="1"/>
</dbReference>
<dbReference type="Pfam" id="PF00732">
    <property type="entry name" value="GMC_oxred_N"/>
    <property type="match status" value="1"/>
</dbReference>